<dbReference type="InterPro" id="IPR003399">
    <property type="entry name" value="Mce/MlaD"/>
</dbReference>
<keyword evidence="2" id="KW-0472">Membrane</keyword>
<dbReference type="STRING" id="1499967.U27_06636"/>
<dbReference type="SUPFAM" id="SSF58104">
    <property type="entry name" value="Methyl-accepting chemotaxis protein (MCP) signaling domain"/>
    <property type="match status" value="1"/>
</dbReference>
<feature type="domain" description="Mce/MlaD" evidence="3">
    <location>
        <begin position="37"/>
        <end position="115"/>
    </location>
</feature>
<dbReference type="AlphaFoldDB" id="A0A081C4Z6"/>
<keyword evidence="2" id="KW-0812">Transmembrane</keyword>
<reference evidence="4" key="1">
    <citation type="journal article" date="2015" name="PeerJ">
        <title>First genomic representation of candidate bacterial phylum KSB3 points to enhanced environmental sensing as a trigger of wastewater bulking.</title>
        <authorList>
            <person name="Sekiguchi Y."/>
            <person name="Ohashi A."/>
            <person name="Parks D.H."/>
            <person name="Yamauchi T."/>
            <person name="Tyson G.W."/>
            <person name="Hugenholtz P."/>
        </authorList>
    </citation>
    <scope>NUCLEOTIDE SEQUENCE [LARGE SCALE GENOMIC DNA]</scope>
</reference>
<evidence type="ECO:0000256" key="1">
    <source>
        <dbReference type="SAM" id="Coils"/>
    </source>
</evidence>
<dbReference type="Proteomes" id="UP000030661">
    <property type="component" value="Unassembled WGS sequence"/>
</dbReference>
<dbReference type="Pfam" id="PF02470">
    <property type="entry name" value="MlaD"/>
    <property type="match status" value="1"/>
</dbReference>
<evidence type="ECO:0000313" key="5">
    <source>
        <dbReference type="Proteomes" id="UP000030661"/>
    </source>
</evidence>
<organism evidence="4">
    <name type="scientific">Vecturithrix granuli</name>
    <dbReference type="NCBI Taxonomy" id="1499967"/>
    <lineage>
        <taxon>Bacteria</taxon>
        <taxon>Candidatus Moduliflexota</taxon>
        <taxon>Candidatus Vecturitrichia</taxon>
        <taxon>Candidatus Vecturitrichales</taxon>
        <taxon>Candidatus Vecturitrichaceae</taxon>
        <taxon>Candidatus Vecturithrix</taxon>
    </lineage>
</organism>
<proteinExistence type="predicted"/>
<dbReference type="Gene3D" id="1.10.287.950">
    <property type="entry name" value="Methyl-accepting chemotaxis protein"/>
    <property type="match status" value="1"/>
</dbReference>
<dbReference type="eggNOG" id="COG1463">
    <property type="taxonomic scope" value="Bacteria"/>
</dbReference>
<evidence type="ECO:0000259" key="3">
    <source>
        <dbReference type="Pfam" id="PF02470"/>
    </source>
</evidence>
<feature type="transmembrane region" description="Helical" evidence="2">
    <location>
        <begin position="12"/>
        <end position="35"/>
    </location>
</feature>
<dbReference type="PANTHER" id="PTHR33371">
    <property type="entry name" value="INTERMEMBRANE PHOSPHOLIPID TRANSPORT SYSTEM BINDING PROTEIN MLAD-RELATED"/>
    <property type="match status" value="1"/>
</dbReference>
<protein>
    <submittedName>
        <fullName evidence="4">Putative ABC transporter protein</fullName>
    </submittedName>
</protein>
<dbReference type="HOGENOM" id="CLU_009038_0_0_0"/>
<sequence length="1131" mass="124138">MKYSAHEIKVGFVVVTAIVLLSGFIIALTGSKFWIETITYTTSFYMSAGLEPGDEVRYGGMRVGKITQVYISPDDPRRIEVVLTLNKNTPVRQDSMAYISYIGLLGKYYVEISSGASFKLTDQSLAKLQNEGVPNKVLEDLRNLKDHGFIREDYFLASIKGKIGEELLMAYQPLIVKYASADFNDIPLLEPGSTLPSRDIVQFSDMMDRVDSISGIIEHMFMIIDENVTLIMSDATNVLNNVNELIGSVNQEKLRSILDNVDQIITTNAETINGILENLRSMLGQVDALSGSLNNVIVENEPQIQETIILLQSLMQSGEAAIGSLNDLIGLSKDDVELLVNNAAGMSQRLTEIVAEIHQNKTHISTMLQNLDTLSENLRLFSAYADAETGNQVKLTLEHIQASSASLKFILQRVQENNDKFEQLLANLTSTSGNVDEFSTFLVEQQPVFTQTLGSVQNTAQQIDTLVAAVDQEQIKSMVAHLNTIISSNAQTVTNILGNLEQTMVSTNELSSSLNSLVAANKDQVNQTLTLLDTTLKSGEQLVSHFNQLLAANTENIGDVLTNTADMSAYLTEILAEVHQNKTALQTMLQNLAVVSEHAKSLAQFADTEAKADLQQVAAQIKTAADHAQFVLQRVRENTAQFEQLLTNLTASSGDVSELTAFMSGQRPQLTDTIAAIQTTAQHLQTVSGTIAEKQESIGQTLTHVEATTAQLESLTQKADEDWPQVTMILENVKTLSEQTKDLMVGVNSKRENIENLISHADEVAMYLKDVLAFAKQQTPTVDSLLVNLDASLKSVANVSQIFDGNAPNLEAVLLNIKDTTAELKNFSQFMATQQGSVETVLTNAQTISTDVKSVTSVLNSQSEGIQQIIANLSVTSENIASFSQFSTSTTEDLERIIGNVNSSLAEISEFVGTLNANKDNIASILVNTKDTTANAKSFSQKIVEGEESIDQILANVSLISDEISTLATQFTQQSGKIGPILENVHTMVGNFEQFSGFMTSRQQDLQSALQNLQATLQHIENISAMLNENKKHISGVLNNADGVMQNVNAFTKQINTNTPNIEATIKNLVEISDNIKSFSLFTRPYQHKMTKIVDNLQDISENLKQFSKYVKDNPWSVMRVVPKKEQGFVR</sequence>
<gene>
    <name evidence="4" type="ORF">U27_06636</name>
</gene>
<dbReference type="PANTHER" id="PTHR33371:SF4">
    <property type="entry name" value="INTERMEMBRANE PHOSPHOLIPID TRANSPORT SYSTEM BINDING PROTEIN MLAD"/>
    <property type="match status" value="1"/>
</dbReference>
<evidence type="ECO:0000256" key="2">
    <source>
        <dbReference type="SAM" id="Phobius"/>
    </source>
</evidence>
<dbReference type="InterPro" id="IPR052336">
    <property type="entry name" value="MlaD_Phospholipid_Transporter"/>
</dbReference>
<keyword evidence="2" id="KW-1133">Transmembrane helix</keyword>
<dbReference type="EMBL" id="DF820470">
    <property type="protein sequence ID" value="GAK59651.1"/>
    <property type="molecule type" value="Genomic_DNA"/>
</dbReference>
<keyword evidence="5" id="KW-1185">Reference proteome</keyword>
<evidence type="ECO:0000313" key="4">
    <source>
        <dbReference type="EMBL" id="GAK59651.1"/>
    </source>
</evidence>
<feature type="coiled-coil region" evidence="1">
    <location>
        <begin position="1003"/>
        <end position="1030"/>
    </location>
</feature>
<name>A0A081C4Z6_VECG1</name>
<accession>A0A081C4Z6</accession>
<keyword evidence="1" id="KW-0175">Coiled coil</keyword>